<dbReference type="Proteomes" id="UP001239111">
    <property type="component" value="Chromosome 4"/>
</dbReference>
<sequence length="134" mass="12905">MATIGRARPGIGMVTLEEADLLTVAAAMLGCGAAEPAVNVVLGATLGAGIGATVAGGGFGADVETNPTRGCSAAGASRGSTENSRGSVVVPVASLSQAGGNPCGLRRNRPGSLVSLVARLGGDGVGDLDDPRSF</sequence>
<gene>
    <name evidence="1" type="ORF">QAD02_008216</name>
</gene>
<dbReference type="EMBL" id="CM056744">
    <property type="protein sequence ID" value="KAJ8666554.1"/>
    <property type="molecule type" value="Genomic_DNA"/>
</dbReference>
<protein>
    <submittedName>
        <fullName evidence="1">Uncharacterized protein</fullName>
    </submittedName>
</protein>
<organism evidence="1 2">
    <name type="scientific">Eretmocerus hayati</name>
    <dbReference type="NCBI Taxonomy" id="131215"/>
    <lineage>
        <taxon>Eukaryota</taxon>
        <taxon>Metazoa</taxon>
        <taxon>Ecdysozoa</taxon>
        <taxon>Arthropoda</taxon>
        <taxon>Hexapoda</taxon>
        <taxon>Insecta</taxon>
        <taxon>Pterygota</taxon>
        <taxon>Neoptera</taxon>
        <taxon>Endopterygota</taxon>
        <taxon>Hymenoptera</taxon>
        <taxon>Apocrita</taxon>
        <taxon>Proctotrupomorpha</taxon>
        <taxon>Chalcidoidea</taxon>
        <taxon>Aphelinidae</taxon>
        <taxon>Aphelininae</taxon>
        <taxon>Eretmocerus</taxon>
    </lineage>
</organism>
<comment type="caution">
    <text evidence="1">The sequence shown here is derived from an EMBL/GenBank/DDBJ whole genome shotgun (WGS) entry which is preliminary data.</text>
</comment>
<keyword evidence="2" id="KW-1185">Reference proteome</keyword>
<accession>A0ACC2N685</accession>
<evidence type="ECO:0000313" key="2">
    <source>
        <dbReference type="Proteomes" id="UP001239111"/>
    </source>
</evidence>
<name>A0ACC2N685_9HYME</name>
<reference evidence="1" key="1">
    <citation type="submission" date="2023-04" db="EMBL/GenBank/DDBJ databases">
        <title>A chromosome-level genome assembly of the parasitoid wasp Eretmocerus hayati.</title>
        <authorList>
            <person name="Zhong Y."/>
            <person name="Liu S."/>
            <person name="Liu Y."/>
        </authorList>
    </citation>
    <scope>NUCLEOTIDE SEQUENCE</scope>
    <source>
        <strain evidence="1">ZJU_SS_LIU_2023</strain>
    </source>
</reference>
<proteinExistence type="predicted"/>
<evidence type="ECO:0000313" key="1">
    <source>
        <dbReference type="EMBL" id="KAJ8666554.1"/>
    </source>
</evidence>